<name>A0ABN9S0M4_9DINO</name>
<evidence type="ECO:0000313" key="4">
    <source>
        <dbReference type="Proteomes" id="UP001189429"/>
    </source>
</evidence>
<accession>A0ABN9S0M4</accession>
<sequence>MEQAGHVCYALRRAACLVRMEEQFELQMHWALSNQLELAEKNRAGAEVKAEIAEARVTRETRLEADHLARCRGCGEMIPLDQAPVGRNVRAVEGALIEQHRQQCCARRGLESIAPQVSMINIEVQPLEKEGSWPRGGLDEMPIFFKRGFGKVSRILCYGDESVAGRCLSGGADGAPDEFEPPGRRAAREAAGVSCEVAVCGLSGLGPAALVSSIGAASISGSSGHVGRGLIPVLEQGEPYDLVVISVSPRAISQPATIYTELCRLHQACHARKTPTVVLVPPSGLIIPGGPETSRSAATPVQTRQRLSAQTLNNLLARWVKATPQAVAFHDMSKFGCEGGEQSVPCSGGQLWSGGGRSLTPVGFRALGQQLATAILPHLGPGVQSDQKSIAAMSSGGLSQSQRMAVSRSPSQGSAFSVSRTPPRFVFGPRQKDVGSPREANTEKACKELEGKHDTMVEGFAERMKTLSALLQARDQEVSETVASFDELKEAYRKCEADAESVLQKVADHGSSAAQRESAYQELEMRHHAEVGEAARLNKALTELRQECGQDLQERAAQQDALRKAYHNCEAALSQALADHAESVEQQQELQLKCTAATTQTDKCLAACQHLERNCAEAVKEVQDSHRKSEKDAEAALSHATAHHASEIERHEAAYQQLHRRHAAAAEEVTEYLAKVKRMDELDVQVGELRQACSKYESDAAAALSQTMAVHSSELAQCEEASQVARRPTRCFREGTRMRWRRRMTARRRWQSWSGPGSWTHGSVRRVSSRCENYPAKEADAVNTLSGNLQELHEKRMADAEEAALQEEAHRQLHMEHAAAVEEARECERAIAQLRSARDVDAQEAAEAKRELEQAVAQVERARDHAVEEGARRLGELEESHRRSLEAAAAALARAVEEHGADAAQRRAACQELERRHAEAAEEAGRRGEACSELGRALEAARREGAAALLEAQGAHRRSEDRPPRLRWRKPLRSTAPRWSGEKRLKQCTRSFRGGTRPRPRRRRSTKRLTGTCRTGTLA</sequence>
<feature type="compositionally biased region" description="Basic residues" evidence="2">
    <location>
        <begin position="996"/>
        <end position="1007"/>
    </location>
</feature>
<evidence type="ECO:0000256" key="1">
    <source>
        <dbReference type="SAM" id="Coils"/>
    </source>
</evidence>
<gene>
    <name evidence="3" type="ORF">PCOR1329_LOCUS25414</name>
</gene>
<feature type="coiled-coil region" evidence="1">
    <location>
        <begin position="817"/>
        <end position="869"/>
    </location>
</feature>
<protein>
    <submittedName>
        <fullName evidence="3">Uncharacterized protein</fullName>
    </submittedName>
</protein>
<dbReference type="PANTHER" id="PTHR45615:SF40">
    <property type="entry name" value="MYOSIN HEAVY CHAIN, NON-MUSCLE"/>
    <property type="match status" value="1"/>
</dbReference>
<evidence type="ECO:0000313" key="3">
    <source>
        <dbReference type="EMBL" id="CAK0825248.1"/>
    </source>
</evidence>
<feature type="compositionally biased region" description="Polar residues" evidence="2">
    <location>
        <begin position="409"/>
        <end position="420"/>
    </location>
</feature>
<comment type="caution">
    <text evidence="3">The sequence shown here is derived from an EMBL/GenBank/DDBJ whole genome shotgun (WGS) entry which is preliminary data.</text>
</comment>
<dbReference type="PANTHER" id="PTHR45615">
    <property type="entry name" value="MYOSIN HEAVY CHAIN, NON-MUSCLE"/>
    <property type="match status" value="1"/>
</dbReference>
<feature type="region of interest" description="Disordered" evidence="2">
    <location>
        <begin position="409"/>
        <end position="442"/>
    </location>
</feature>
<dbReference type="EMBL" id="CAUYUJ010008890">
    <property type="protein sequence ID" value="CAK0825248.1"/>
    <property type="molecule type" value="Genomic_DNA"/>
</dbReference>
<evidence type="ECO:0000256" key="2">
    <source>
        <dbReference type="SAM" id="MobiDB-lite"/>
    </source>
</evidence>
<keyword evidence="4" id="KW-1185">Reference proteome</keyword>
<feature type="compositionally biased region" description="Basic and acidic residues" evidence="2">
    <location>
        <begin position="430"/>
        <end position="442"/>
    </location>
</feature>
<reference evidence="3" key="1">
    <citation type="submission" date="2023-10" db="EMBL/GenBank/DDBJ databases">
        <authorList>
            <person name="Chen Y."/>
            <person name="Shah S."/>
            <person name="Dougan E. K."/>
            <person name="Thang M."/>
            <person name="Chan C."/>
        </authorList>
    </citation>
    <scope>NUCLEOTIDE SEQUENCE [LARGE SCALE GENOMIC DNA]</scope>
</reference>
<organism evidence="3 4">
    <name type="scientific">Prorocentrum cordatum</name>
    <dbReference type="NCBI Taxonomy" id="2364126"/>
    <lineage>
        <taxon>Eukaryota</taxon>
        <taxon>Sar</taxon>
        <taxon>Alveolata</taxon>
        <taxon>Dinophyceae</taxon>
        <taxon>Prorocentrales</taxon>
        <taxon>Prorocentraceae</taxon>
        <taxon>Prorocentrum</taxon>
    </lineage>
</organism>
<dbReference type="Proteomes" id="UP001189429">
    <property type="component" value="Unassembled WGS sequence"/>
</dbReference>
<feature type="region of interest" description="Disordered" evidence="2">
    <location>
        <begin position="990"/>
        <end position="1019"/>
    </location>
</feature>
<feature type="region of interest" description="Disordered" evidence="2">
    <location>
        <begin position="626"/>
        <end position="646"/>
    </location>
</feature>
<proteinExistence type="predicted"/>
<keyword evidence="1" id="KW-0175">Coiled coil</keyword>